<dbReference type="GO" id="GO:0005829">
    <property type="term" value="C:cytosol"/>
    <property type="evidence" value="ECO:0007669"/>
    <property type="project" value="TreeGrafter"/>
</dbReference>
<feature type="binding site" evidence="5">
    <location>
        <position position="239"/>
    </location>
    <ligand>
        <name>a divalent metal cation</name>
        <dbReference type="ChEBI" id="CHEBI:60240"/>
        <label>1</label>
    </ligand>
</feature>
<evidence type="ECO:0000256" key="4">
    <source>
        <dbReference type="ARBA" id="ARBA00022801"/>
    </source>
</evidence>
<dbReference type="SUPFAM" id="SSF51556">
    <property type="entry name" value="Metallo-dependent hydrolases"/>
    <property type="match status" value="1"/>
</dbReference>
<accession>S6B111</accession>
<dbReference type="VEuPathDB" id="PiroplasmaDB:BBOV_II007740"/>
<proteinExistence type="evidence at transcript level"/>
<sequence>MEDLDRDNHDCAFIDIGANLVDKMYKGVYNGKIRHVPDLQGVIERARKSGVVKMILTAGTLGDVYESLEICREYDHTGASLFTTAGVHPTMCNEFIKNKFHMTAQEYIDALDDVIAQNRDRIICIGELGLDYDRLNWCEKETQKKYFEMQLNLAEKHSLPLFLHMRNATEDTIDILMRNKDKWIKGGAVCHSFTSDAESLQKIIDLGMYVGINGCSLKTAANLEVLRQIPLDRIMLETDCPWCGIKATHASIQYVKTMFPVVKKAEKMTGDTIFNQRNEPCYIIQVAEVVHQIVAPELDFKEFCNKIYENTVALFKVMA</sequence>
<dbReference type="Gene3D" id="3.20.20.140">
    <property type="entry name" value="Metal-dependent hydrolases"/>
    <property type="match status" value="1"/>
</dbReference>
<evidence type="ECO:0000256" key="5">
    <source>
        <dbReference type="PIRSR" id="PIRSR005902-1"/>
    </source>
</evidence>
<dbReference type="CDD" id="cd01310">
    <property type="entry name" value="TatD_DNAse"/>
    <property type="match status" value="1"/>
</dbReference>
<dbReference type="PROSITE" id="PS01090">
    <property type="entry name" value="TATD_2"/>
    <property type="match status" value="1"/>
</dbReference>
<name>S6B111_BABBO</name>
<dbReference type="PROSITE" id="PS01091">
    <property type="entry name" value="TATD_3"/>
    <property type="match status" value="1"/>
</dbReference>
<dbReference type="PIRSF" id="PIRSF005902">
    <property type="entry name" value="DNase_TatD"/>
    <property type="match status" value="1"/>
</dbReference>
<dbReference type="PANTHER" id="PTHR10060:SF15">
    <property type="entry name" value="DEOXYRIBONUCLEASE TATDN1"/>
    <property type="match status" value="1"/>
</dbReference>
<keyword evidence="4 6" id="KW-0378">Hydrolase</keyword>
<dbReference type="InterPro" id="IPR001130">
    <property type="entry name" value="TatD-like"/>
</dbReference>
<dbReference type="AlphaFoldDB" id="S6B111"/>
<dbReference type="EMBL" id="AK441244">
    <property type="protein sequence ID" value="BAN65038.1"/>
    <property type="molecule type" value="mRNA"/>
</dbReference>
<evidence type="ECO:0000313" key="6">
    <source>
        <dbReference type="EMBL" id="BAN65038.1"/>
    </source>
</evidence>
<protein>
    <submittedName>
        <fullName evidence="6">Hydrolase, TatD family protein</fullName>
    </submittedName>
</protein>
<gene>
    <name evidence="6" type="primary">BBOV_II007740</name>
</gene>
<feature type="binding site" evidence="5">
    <location>
        <position position="164"/>
    </location>
    <ligand>
        <name>a divalent metal cation</name>
        <dbReference type="ChEBI" id="CHEBI:60240"/>
        <label>2</label>
    </ligand>
</feature>
<keyword evidence="3 5" id="KW-0479">Metal-binding</keyword>
<dbReference type="GO" id="GO:0046872">
    <property type="term" value="F:metal ion binding"/>
    <property type="evidence" value="ECO:0007669"/>
    <property type="project" value="UniProtKB-KW"/>
</dbReference>
<dbReference type="PANTHER" id="PTHR10060">
    <property type="entry name" value="TATD FAMILY DEOXYRIBONUCLEASE"/>
    <property type="match status" value="1"/>
</dbReference>
<feature type="binding site" evidence="5">
    <location>
        <position position="191"/>
    </location>
    <ligand>
        <name>a divalent metal cation</name>
        <dbReference type="ChEBI" id="CHEBI:60240"/>
        <label>2</label>
    </ligand>
</feature>
<evidence type="ECO:0000256" key="1">
    <source>
        <dbReference type="ARBA" id="ARBA00009275"/>
    </source>
</evidence>
<dbReference type="InterPro" id="IPR032466">
    <property type="entry name" value="Metal_Hydrolase"/>
</dbReference>
<reference evidence="6" key="1">
    <citation type="journal article" date="2014" name="BMC Genomics">
        <title>The Babesia bovis gene and promoter model: an update from full-length EST analysis.</title>
        <authorList>
            <person name="Yamagishi J."/>
            <person name="Wakaguri H."/>
            <person name="Yokoyama N."/>
            <person name="Yamashita R."/>
            <person name="Suzuki Y."/>
            <person name="Xuan X."/>
            <person name="Igarashi I."/>
        </authorList>
    </citation>
    <scope>NUCLEOTIDE SEQUENCE</scope>
    <source>
        <strain evidence="6">Texas</strain>
    </source>
</reference>
<feature type="binding site" evidence="5">
    <location>
        <position position="127"/>
    </location>
    <ligand>
        <name>a divalent metal cation</name>
        <dbReference type="ChEBI" id="CHEBI:60240"/>
        <label>1</label>
    </ligand>
</feature>
<evidence type="ECO:0000256" key="3">
    <source>
        <dbReference type="ARBA" id="ARBA00022723"/>
    </source>
</evidence>
<dbReference type="Pfam" id="PF01026">
    <property type="entry name" value="TatD_DNase"/>
    <property type="match status" value="1"/>
</dbReference>
<dbReference type="GO" id="GO:0008296">
    <property type="term" value="F:3'-5'-DNA exonuclease activity"/>
    <property type="evidence" value="ECO:0007669"/>
    <property type="project" value="TreeGrafter"/>
</dbReference>
<dbReference type="InterPro" id="IPR050891">
    <property type="entry name" value="TatD-type_Hydrolase"/>
</dbReference>
<dbReference type="InterPro" id="IPR018228">
    <property type="entry name" value="DNase_TatD-rel_CS"/>
</dbReference>
<comment type="similarity">
    <text evidence="1">Belongs to the metallo-dependent hydrolases superfamily. TatD-type hydrolase family.</text>
</comment>
<organism evidence="6">
    <name type="scientific">Babesia bovis</name>
    <dbReference type="NCBI Taxonomy" id="5865"/>
    <lineage>
        <taxon>Eukaryota</taxon>
        <taxon>Sar</taxon>
        <taxon>Alveolata</taxon>
        <taxon>Apicomplexa</taxon>
        <taxon>Aconoidasida</taxon>
        <taxon>Piroplasmida</taxon>
        <taxon>Babesiidae</taxon>
        <taxon>Babesia</taxon>
    </lineage>
</organism>
<keyword evidence="2" id="KW-0540">Nuclease</keyword>
<evidence type="ECO:0000256" key="2">
    <source>
        <dbReference type="ARBA" id="ARBA00022722"/>
    </source>
</evidence>